<keyword evidence="6" id="KW-1185">Reference proteome</keyword>
<evidence type="ECO:0000313" key="5">
    <source>
        <dbReference type="EMBL" id="QMV43950.1"/>
    </source>
</evidence>
<dbReference type="PANTHER" id="PTHR43201">
    <property type="entry name" value="ACYL-COA SYNTHETASE"/>
    <property type="match status" value="1"/>
</dbReference>
<dbReference type="Gene3D" id="3.30.300.30">
    <property type="match status" value="1"/>
</dbReference>
<proteinExistence type="inferred from homology"/>
<evidence type="ECO:0000259" key="4">
    <source>
        <dbReference type="Pfam" id="PF13193"/>
    </source>
</evidence>
<name>A0A7G5C416_9BACL</name>
<dbReference type="SUPFAM" id="SSF56801">
    <property type="entry name" value="Acetyl-CoA synthetase-like"/>
    <property type="match status" value="1"/>
</dbReference>
<dbReference type="Proteomes" id="UP000515679">
    <property type="component" value="Chromosome"/>
</dbReference>
<dbReference type="PROSITE" id="PS00455">
    <property type="entry name" value="AMP_BINDING"/>
    <property type="match status" value="1"/>
</dbReference>
<dbReference type="KEGG" id="cchl:FPL14_24320"/>
<dbReference type="Pfam" id="PF13193">
    <property type="entry name" value="AMP-binding_C"/>
    <property type="match status" value="1"/>
</dbReference>
<organism evidence="5 6">
    <name type="scientific">Cohnella cholangitidis</name>
    <dbReference type="NCBI Taxonomy" id="2598458"/>
    <lineage>
        <taxon>Bacteria</taxon>
        <taxon>Bacillati</taxon>
        <taxon>Bacillota</taxon>
        <taxon>Bacilli</taxon>
        <taxon>Bacillales</taxon>
        <taxon>Paenibacillaceae</taxon>
        <taxon>Cohnella</taxon>
    </lineage>
</organism>
<dbReference type="GO" id="GO:0006631">
    <property type="term" value="P:fatty acid metabolic process"/>
    <property type="evidence" value="ECO:0007669"/>
    <property type="project" value="TreeGrafter"/>
</dbReference>
<keyword evidence="2" id="KW-0436">Ligase</keyword>
<dbReference type="AlphaFoldDB" id="A0A7G5C416"/>
<reference evidence="5 6" key="1">
    <citation type="submission" date="2019-07" db="EMBL/GenBank/DDBJ databases">
        <authorList>
            <person name="Kim J.K."/>
            <person name="Cheong H.-M."/>
            <person name="Choi Y."/>
            <person name="Hwang K.J."/>
            <person name="Lee S."/>
            <person name="Choi C."/>
        </authorList>
    </citation>
    <scope>NUCLEOTIDE SEQUENCE [LARGE SCALE GENOMIC DNA]</scope>
    <source>
        <strain evidence="5 6">KS 22</strain>
    </source>
</reference>
<feature type="domain" description="AMP-dependent synthetase/ligase" evidence="3">
    <location>
        <begin position="101"/>
        <end position="313"/>
    </location>
</feature>
<dbReference type="InterPro" id="IPR020845">
    <property type="entry name" value="AMP-binding_CS"/>
</dbReference>
<protein>
    <submittedName>
        <fullName evidence="5">AMP-binding protein</fullName>
    </submittedName>
</protein>
<sequence>MASRHLAGGSFLNRFRRDEMLFINKQRYVRSDLASEFNKMDATDKLSNPEGKGYAVCVNDPFLLITLLMYLRERSASIILIHEDTPKTTAAELATRARCHYLVYGQLDEILTLQPPATVHEPSLLQFSSGTTGEPKLIARRWSQIDSEIDSYNRKLSPSSMDRPLILVPVSHSYGLITGLLAGMAREAEPIVVHSKNPKFSLHMIQTTENSFVYAVPFLYHLLNALGKDELKYHKLISSGAPLNETLLARLKRVSDEVWQQYGCTETGCVSLGTQLTDYTDVGTPLDDLQVSIASDGTEVSSADLPSEIIVTGGAGRVNTKDVGYWSEGGRLHLSGRMDDLINLSGLKVIPAEVERVMERMPGVEEAVVYRMNHSIWGEAVQALAVVSGAVSQNDLRQWCIEHLPAYKVPSAIKIVKEIPKSAAGKISRKYLCEMERDA</sequence>
<evidence type="ECO:0000256" key="1">
    <source>
        <dbReference type="ARBA" id="ARBA00006432"/>
    </source>
</evidence>
<evidence type="ECO:0000259" key="3">
    <source>
        <dbReference type="Pfam" id="PF00501"/>
    </source>
</evidence>
<gene>
    <name evidence="5" type="ORF">FPL14_24320</name>
</gene>
<evidence type="ECO:0000313" key="6">
    <source>
        <dbReference type="Proteomes" id="UP000515679"/>
    </source>
</evidence>
<dbReference type="EMBL" id="CP041969">
    <property type="protein sequence ID" value="QMV43950.1"/>
    <property type="molecule type" value="Genomic_DNA"/>
</dbReference>
<comment type="similarity">
    <text evidence="1">Belongs to the ATP-dependent AMP-binding enzyme family.</text>
</comment>
<dbReference type="InterPro" id="IPR042099">
    <property type="entry name" value="ANL_N_sf"/>
</dbReference>
<dbReference type="GO" id="GO:0031956">
    <property type="term" value="F:medium-chain fatty acid-CoA ligase activity"/>
    <property type="evidence" value="ECO:0007669"/>
    <property type="project" value="TreeGrafter"/>
</dbReference>
<dbReference type="InterPro" id="IPR000873">
    <property type="entry name" value="AMP-dep_synth/lig_dom"/>
</dbReference>
<dbReference type="Gene3D" id="3.40.50.12780">
    <property type="entry name" value="N-terminal domain of ligase-like"/>
    <property type="match status" value="1"/>
</dbReference>
<accession>A0A7G5C416</accession>
<dbReference type="PANTHER" id="PTHR43201:SF5">
    <property type="entry name" value="MEDIUM-CHAIN ACYL-COA LIGASE ACSF2, MITOCHONDRIAL"/>
    <property type="match status" value="1"/>
</dbReference>
<dbReference type="InterPro" id="IPR045851">
    <property type="entry name" value="AMP-bd_C_sf"/>
</dbReference>
<dbReference type="Pfam" id="PF00501">
    <property type="entry name" value="AMP-binding"/>
    <property type="match status" value="1"/>
</dbReference>
<feature type="domain" description="AMP-binding enzyme C-terminal" evidence="4">
    <location>
        <begin position="353"/>
        <end position="426"/>
    </location>
</feature>
<dbReference type="CDD" id="cd04433">
    <property type="entry name" value="AFD_class_I"/>
    <property type="match status" value="1"/>
</dbReference>
<dbReference type="InterPro" id="IPR025110">
    <property type="entry name" value="AMP-bd_C"/>
</dbReference>
<evidence type="ECO:0000256" key="2">
    <source>
        <dbReference type="ARBA" id="ARBA00022598"/>
    </source>
</evidence>